<dbReference type="GO" id="GO:0003676">
    <property type="term" value="F:nucleic acid binding"/>
    <property type="evidence" value="ECO:0007669"/>
    <property type="project" value="InterPro"/>
</dbReference>
<protein>
    <recommendedName>
        <fullName evidence="2">Integrase catalytic domain-containing protein</fullName>
    </recommendedName>
</protein>
<gene>
    <name evidence="3" type="ORF">E3N88_46290</name>
</gene>
<dbReference type="InterPro" id="IPR036397">
    <property type="entry name" value="RNaseH_sf"/>
</dbReference>
<feature type="compositionally biased region" description="Low complexity" evidence="1">
    <location>
        <begin position="230"/>
        <end position="246"/>
    </location>
</feature>
<accession>A0A5N6L6N1</accession>
<dbReference type="InterPro" id="IPR039537">
    <property type="entry name" value="Retrotran_Ty1/copia-like"/>
</dbReference>
<dbReference type="PROSITE" id="PS50994">
    <property type="entry name" value="INTEGRASE"/>
    <property type="match status" value="1"/>
</dbReference>
<proteinExistence type="predicted"/>
<evidence type="ECO:0000256" key="1">
    <source>
        <dbReference type="SAM" id="MobiDB-lite"/>
    </source>
</evidence>
<dbReference type="InterPro" id="IPR057670">
    <property type="entry name" value="SH3_retrovirus"/>
</dbReference>
<keyword evidence="4" id="KW-1185">Reference proteome</keyword>
<evidence type="ECO:0000313" key="3">
    <source>
        <dbReference type="EMBL" id="KAC9151527.1"/>
    </source>
</evidence>
<dbReference type="Gene3D" id="3.30.420.10">
    <property type="entry name" value="Ribonuclease H-like superfamily/Ribonuclease H"/>
    <property type="match status" value="1"/>
</dbReference>
<dbReference type="InterPro" id="IPR001584">
    <property type="entry name" value="Integrase_cat-core"/>
</dbReference>
<dbReference type="PANTHER" id="PTHR42648:SF26">
    <property type="entry name" value="INTEGRASE CATALYTIC DOMAIN-CONTAINING PROTEIN"/>
    <property type="match status" value="1"/>
</dbReference>
<dbReference type="Pfam" id="PF25597">
    <property type="entry name" value="SH3_retrovirus"/>
    <property type="match status" value="1"/>
</dbReference>
<dbReference type="AlphaFoldDB" id="A0A5N6L6N1"/>
<dbReference type="OrthoDB" id="1938465at2759"/>
<evidence type="ECO:0000259" key="2">
    <source>
        <dbReference type="PROSITE" id="PS50994"/>
    </source>
</evidence>
<dbReference type="EMBL" id="SZYD01002781">
    <property type="protein sequence ID" value="KAC9151527.1"/>
    <property type="molecule type" value="Genomic_DNA"/>
</dbReference>
<feature type="compositionally biased region" description="Polar residues" evidence="1">
    <location>
        <begin position="210"/>
        <end position="219"/>
    </location>
</feature>
<name>A0A5N6L6N1_9ASTR</name>
<evidence type="ECO:0000313" key="4">
    <source>
        <dbReference type="Proteomes" id="UP000326396"/>
    </source>
</evidence>
<dbReference type="InterPro" id="IPR012337">
    <property type="entry name" value="RNaseH-like_sf"/>
</dbReference>
<feature type="domain" description="Integrase catalytic" evidence="2">
    <location>
        <begin position="1"/>
        <end position="106"/>
    </location>
</feature>
<sequence>MAERQFQTKVKSIQSDWGGEFRCLTQFFTSLSIIQRRSCPHTSEQNETVERQHRHVVETGLTLLAQYHLPQQFWHFAFETAVYLINRLPSRVYSNKYPFEHIFKRKPDYSFFRVFGCQCFPYLRPYNNHKIDIRSTPCVFLGYSPAHHGYRCFDPNIERIYIVRHVRFNEHVFPYHKSPPTPTPSQLEQSCVSIFPEPPPFIPADPIEPSSTLQPSQSDLPFPTEPTPTTPTTSTHNHTTTTATDSTHLTLCTRLPVQSQILHSKLVPLIYAQIPNSLPFTTRLPIIPSP</sequence>
<organism evidence="3 4">
    <name type="scientific">Mikania micrantha</name>
    <name type="common">bitter vine</name>
    <dbReference type="NCBI Taxonomy" id="192012"/>
    <lineage>
        <taxon>Eukaryota</taxon>
        <taxon>Viridiplantae</taxon>
        <taxon>Streptophyta</taxon>
        <taxon>Embryophyta</taxon>
        <taxon>Tracheophyta</taxon>
        <taxon>Spermatophyta</taxon>
        <taxon>Magnoliopsida</taxon>
        <taxon>eudicotyledons</taxon>
        <taxon>Gunneridae</taxon>
        <taxon>Pentapetalae</taxon>
        <taxon>asterids</taxon>
        <taxon>campanulids</taxon>
        <taxon>Asterales</taxon>
        <taxon>Asteraceae</taxon>
        <taxon>Asteroideae</taxon>
        <taxon>Heliantheae alliance</taxon>
        <taxon>Eupatorieae</taxon>
        <taxon>Mikania</taxon>
    </lineage>
</organism>
<reference evidence="3 4" key="1">
    <citation type="submission" date="2019-05" db="EMBL/GenBank/DDBJ databases">
        <title>Mikania micrantha, genome provides insights into the molecular mechanism of rapid growth.</title>
        <authorList>
            <person name="Liu B."/>
        </authorList>
    </citation>
    <scope>NUCLEOTIDE SEQUENCE [LARGE SCALE GENOMIC DNA]</scope>
    <source>
        <strain evidence="3">NLD-2019</strain>
        <tissue evidence="3">Leaf</tissue>
    </source>
</reference>
<dbReference type="PANTHER" id="PTHR42648">
    <property type="entry name" value="TRANSPOSASE, PUTATIVE-RELATED"/>
    <property type="match status" value="1"/>
</dbReference>
<dbReference type="GO" id="GO:0015074">
    <property type="term" value="P:DNA integration"/>
    <property type="evidence" value="ECO:0007669"/>
    <property type="project" value="InterPro"/>
</dbReference>
<comment type="caution">
    <text evidence="3">The sequence shown here is derived from an EMBL/GenBank/DDBJ whole genome shotgun (WGS) entry which is preliminary data.</text>
</comment>
<dbReference type="Proteomes" id="UP000326396">
    <property type="component" value="Unassembled WGS sequence"/>
</dbReference>
<dbReference type="SUPFAM" id="SSF53098">
    <property type="entry name" value="Ribonuclease H-like"/>
    <property type="match status" value="1"/>
</dbReference>
<feature type="region of interest" description="Disordered" evidence="1">
    <location>
        <begin position="205"/>
        <end position="246"/>
    </location>
</feature>